<dbReference type="InterPro" id="IPR050463">
    <property type="entry name" value="Gfo/Idh/MocA_oxidrdct_glycsds"/>
</dbReference>
<evidence type="ECO:0000259" key="1">
    <source>
        <dbReference type="Pfam" id="PF01408"/>
    </source>
</evidence>
<feature type="non-terminal residue" evidence="3">
    <location>
        <position position="304"/>
    </location>
</feature>
<dbReference type="SUPFAM" id="SSF51735">
    <property type="entry name" value="NAD(P)-binding Rossmann-fold domains"/>
    <property type="match status" value="1"/>
</dbReference>
<dbReference type="Pfam" id="PF19051">
    <property type="entry name" value="GFO_IDH_MocA_C2"/>
    <property type="match status" value="1"/>
</dbReference>
<protein>
    <recommendedName>
        <fullName evidence="4">Gfo/Idh/MocA-like oxidoreductase N-terminal domain-containing protein</fullName>
    </recommendedName>
</protein>
<gene>
    <name evidence="3" type="ORF">METZ01_LOCUS247564</name>
</gene>
<proteinExistence type="predicted"/>
<dbReference type="GO" id="GO:0000166">
    <property type="term" value="F:nucleotide binding"/>
    <property type="evidence" value="ECO:0007669"/>
    <property type="project" value="InterPro"/>
</dbReference>
<dbReference type="SUPFAM" id="SSF55347">
    <property type="entry name" value="Glyceraldehyde-3-phosphate dehydrogenase-like, C-terminal domain"/>
    <property type="match status" value="1"/>
</dbReference>
<dbReference type="Gene3D" id="3.40.50.720">
    <property type="entry name" value="NAD(P)-binding Rossmann-like Domain"/>
    <property type="match status" value="1"/>
</dbReference>
<reference evidence="3" key="1">
    <citation type="submission" date="2018-05" db="EMBL/GenBank/DDBJ databases">
        <authorList>
            <person name="Lanie J.A."/>
            <person name="Ng W.-L."/>
            <person name="Kazmierczak K.M."/>
            <person name="Andrzejewski T.M."/>
            <person name="Davidsen T.M."/>
            <person name="Wayne K.J."/>
            <person name="Tettelin H."/>
            <person name="Glass J.I."/>
            <person name="Rusch D."/>
            <person name="Podicherti R."/>
            <person name="Tsui H.-C.T."/>
            <person name="Winkler M.E."/>
        </authorList>
    </citation>
    <scope>NUCLEOTIDE SEQUENCE</scope>
</reference>
<sequence length="304" mass="33161">MKRRTFLLKSASTAFGFQVVSSHVLRAAEGQNTPNNKIRIAAIGCGGRGGADLGAMAGEDIVALCDVDDRRAAGSFKKFPKAKRFKDFRKMYDAVGDQIDAVLVATPDHTHAVAIMGAIGRGKHVYSEKPLAHSVAEVRTLRAAALQKKVITQVGNQGHSSDHIRFFCELIWAGAIGQVSEVHAGCDAFKNVYCQIGKQSALRTEQHEVPEGLDWNQWLGPAAARAYHPAYLPFNWRGYSAFGSGCIGDWICHVLDPSYWALDLGMPTAIKADTKGYDPVKHKEFYPKGAKITYEFPAKGDRGP</sequence>
<accession>A0A382I4W6</accession>
<dbReference type="AlphaFoldDB" id="A0A382I4W6"/>
<feature type="domain" description="Gfo/Idh/MocA-like oxidoreductase bacterial type C-terminal" evidence="2">
    <location>
        <begin position="195"/>
        <end position="275"/>
    </location>
</feature>
<dbReference type="EMBL" id="UINC01065250">
    <property type="protein sequence ID" value="SVB94710.1"/>
    <property type="molecule type" value="Genomic_DNA"/>
</dbReference>
<name>A0A382I4W6_9ZZZZ</name>
<dbReference type="PANTHER" id="PTHR43818:SF10">
    <property type="entry name" value="NADH-DEPENDENT DEHYDROGENASE-RELATED"/>
    <property type="match status" value="1"/>
</dbReference>
<feature type="domain" description="Gfo/Idh/MocA-like oxidoreductase N-terminal" evidence="1">
    <location>
        <begin position="38"/>
        <end position="155"/>
    </location>
</feature>
<evidence type="ECO:0000313" key="3">
    <source>
        <dbReference type="EMBL" id="SVB94710.1"/>
    </source>
</evidence>
<dbReference type="InterPro" id="IPR043906">
    <property type="entry name" value="Gfo/Idh/MocA_OxRdtase_bact_C"/>
</dbReference>
<dbReference type="InterPro" id="IPR036291">
    <property type="entry name" value="NAD(P)-bd_dom_sf"/>
</dbReference>
<evidence type="ECO:0000259" key="2">
    <source>
        <dbReference type="Pfam" id="PF19051"/>
    </source>
</evidence>
<dbReference type="Pfam" id="PF01408">
    <property type="entry name" value="GFO_IDH_MocA"/>
    <property type="match status" value="1"/>
</dbReference>
<organism evidence="3">
    <name type="scientific">marine metagenome</name>
    <dbReference type="NCBI Taxonomy" id="408172"/>
    <lineage>
        <taxon>unclassified sequences</taxon>
        <taxon>metagenomes</taxon>
        <taxon>ecological metagenomes</taxon>
    </lineage>
</organism>
<dbReference type="Gene3D" id="3.30.360.10">
    <property type="entry name" value="Dihydrodipicolinate Reductase, domain 2"/>
    <property type="match status" value="1"/>
</dbReference>
<evidence type="ECO:0008006" key="4">
    <source>
        <dbReference type="Google" id="ProtNLM"/>
    </source>
</evidence>
<dbReference type="InterPro" id="IPR000683">
    <property type="entry name" value="Gfo/Idh/MocA-like_OxRdtase_N"/>
</dbReference>
<dbReference type="PANTHER" id="PTHR43818">
    <property type="entry name" value="BCDNA.GH03377"/>
    <property type="match status" value="1"/>
</dbReference>